<evidence type="ECO:0000256" key="1">
    <source>
        <dbReference type="SAM" id="MobiDB-lite"/>
    </source>
</evidence>
<dbReference type="Proteomes" id="UP000245464">
    <property type="component" value="Chromosome 4"/>
</dbReference>
<protein>
    <submittedName>
        <fullName evidence="2">Uncharacterized protein</fullName>
    </submittedName>
</protein>
<feature type="compositionally biased region" description="Polar residues" evidence="1">
    <location>
        <begin position="106"/>
        <end position="124"/>
    </location>
</feature>
<reference evidence="3" key="3">
    <citation type="journal article" date="2022" name="bioRxiv">
        <title>A global pangenome for the wheat fungal pathogen Pyrenophora tritici-repentis and prediction of effector protein structural homology.</title>
        <authorList>
            <person name="Moolhuijzen P."/>
            <person name="See P.T."/>
            <person name="Shi G."/>
            <person name="Powell H.R."/>
            <person name="Cockram J."/>
            <person name="Jorgensen L.N."/>
            <person name="Benslimane H."/>
            <person name="Strelkov S.E."/>
            <person name="Turner J."/>
            <person name="Liu Z."/>
            <person name="Moffat C.S."/>
        </authorList>
    </citation>
    <scope>NUCLEOTIDE SEQUENCE</scope>
    <source>
        <strain evidence="3">86-124</strain>
    </source>
</reference>
<sequence length="221" mass="23864">MRALDSSRVLSTGVAYGSHYLVTENGVLDASSLPWLLAPTTKAISIATAMSASITQADQTPGDHVTTALRKNGPKEANSCAQAFDGQGDSRSESNHFRRHSSNSSWQTLQNLGFTNPLRTVNNSTRDEGELISDMTPTDANVGKPTSIRESIATAMSSMHLPGPKPKRSASNELLKIDDLENYQQACTEYKQALKEGWSKERLLALVDAWQKIDGGGGRKG</sequence>
<dbReference type="EMBL" id="NRDI02000004">
    <property type="protein sequence ID" value="KAI1516889.1"/>
    <property type="molecule type" value="Genomic_DNA"/>
</dbReference>
<dbReference type="AlphaFoldDB" id="A0A2W1G832"/>
<dbReference type="EMBL" id="NQIK02000004">
    <property type="protein sequence ID" value="KAF7572249.1"/>
    <property type="molecule type" value="Genomic_DNA"/>
</dbReference>
<reference evidence="3" key="2">
    <citation type="submission" date="2021-05" db="EMBL/GenBank/DDBJ databases">
        <authorList>
            <person name="Moolhuijzen P.M."/>
            <person name="Moffat C.S."/>
        </authorList>
    </citation>
    <scope>NUCLEOTIDE SEQUENCE</scope>
    <source>
        <strain evidence="3">86-124</strain>
    </source>
</reference>
<accession>A0A2W1G832</accession>
<reference evidence="2" key="1">
    <citation type="journal article" date="2018" name="BMC Genomics">
        <title>Comparative genomics of the wheat fungal pathogen Pyrenophora tritici-repentis reveals chromosomal variations and genome plasticity.</title>
        <authorList>
            <person name="Moolhuijzen P."/>
            <person name="See P.T."/>
            <person name="Hane J.K."/>
            <person name="Shi G."/>
            <person name="Liu Z."/>
            <person name="Oliver R.P."/>
            <person name="Moffat C.S."/>
        </authorList>
    </citation>
    <scope>NUCLEOTIDE SEQUENCE [LARGE SCALE GENOMIC DNA]</scope>
    <source>
        <strain evidence="2">M4</strain>
    </source>
</reference>
<name>A0A2W1G832_9PLEO</name>
<evidence type="ECO:0000313" key="3">
    <source>
        <dbReference type="EMBL" id="KAI1516889.1"/>
    </source>
</evidence>
<gene>
    <name evidence="3" type="ORF">Ptr86124_003826</name>
    <name evidence="2" type="ORF">PtrM4_097490</name>
</gene>
<proteinExistence type="predicted"/>
<organism evidence="2 4">
    <name type="scientific">Pyrenophora tritici-repentis</name>
    <dbReference type="NCBI Taxonomy" id="45151"/>
    <lineage>
        <taxon>Eukaryota</taxon>
        <taxon>Fungi</taxon>
        <taxon>Dikarya</taxon>
        <taxon>Ascomycota</taxon>
        <taxon>Pezizomycotina</taxon>
        <taxon>Dothideomycetes</taxon>
        <taxon>Pleosporomycetidae</taxon>
        <taxon>Pleosporales</taxon>
        <taxon>Pleosporineae</taxon>
        <taxon>Pleosporaceae</taxon>
        <taxon>Pyrenophora</taxon>
    </lineage>
</organism>
<evidence type="ECO:0000313" key="2">
    <source>
        <dbReference type="EMBL" id="KAF7572249.1"/>
    </source>
</evidence>
<reference evidence="5" key="4">
    <citation type="journal article" date="2022" name="Microb. Genom.">
        <title>A global pangenome for the wheat fungal pathogen Pyrenophora tritici-repentis and prediction of effector protein structural homology.</title>
        <authorList>
            <person name="Moolhuijzen P.M."/>
            <person name="See P.T."/>
            <person name="Shi G."/>
            <person name="Powell H.R."/>
            <person name="Cockram J."/>
            <person name="Jorgensen L.N."/>
            <person name="Benslimane H."/>
            <person name="Strelkov S.E."/>
            <person name="Turner J."/>
            <person name="Liu Z."/>
            <person name="Moffat C.S."/>
        </authorList>
    </citation>
    <scope>NUCLEOTIDE SEQUENCE [LARGE SCALE GENOMIC DNA]</scope>
</reference>
<evidence type="ECO:0000313" key="4">
    <source>
        <dbReference type="Proteomes" id="UP000245464"/>
    </source>
</evidence>
<dbReference type="Proteomes" id="UP000249757">
    <property type="component" value="Unassembled WGS sequence"/>
</dbReference>
<dbReference type="OrthoDB" id="3671094at2759"/>
<keyword evidence="5" id="KW-1185">Reference proteome</keyword>
<evidence type="ECO:0000313" key="5">
    <source>
        <dbReference type="Proteomes" id="UP000249757"/>
    </source>
</evidence>
<feature type="region of interest" description="Disordered" evidence="1">
    <location>
        <begin position="73"/>
        <end position="144"/>
    </location>
</feature>
<comment type="caution">
    <text evidence="2">The sequence shown here is derived from an EMBL/GenBank/DDBJ whole genome shotgun (WGS) entry which is preliminary data.</text>
</comment>